<dbReference type="STRING" id="341663.Q0CM13"/>
<organism evidence="3 4">
    <name type="scientific">Aspergillus terreus (strain NIH 2624 / FGSC A1156)</name>
    <dbReference type="NCBI Taxonomy" id="341663"/>
    <lineage>
        <taxon>Eukaryota</taxon>
        <taxon>Fungi</taxon>
        <taxon>Dikarya</taxon>
        <taxon>Ascomycota</taxon>
        <taxon>Pezizomycotina</taxon>
        <taxon>Eurotiomycetes</taxon>
        <taxon>Eurotiomycetidae</taxon>
        <taxon>Eurotiales</taxon>
        <taxon>Aspergillaceae</taxon>
        <taxon>Aspergillus</taxon>
        <taxon>Aspergillus subgen. Circumdati</taxon>
    </lineage>
</organism>
<evidence type="ECO:0000313" key="4">
    <source>
        <dbReference type="Proteomes" id="UP000007963"/>
    </source>
</evidence>
<dbReference type="AlphaFoldDB" id="Q0CM13"/>
<proteinExistence type="predicted"/>
<dbReference type="OrthoDB" id="2326446at2759"/>
<keyword evidence="1" id="KW-1133">Transmembrane helix</keyword>
<dbReference type="InterPro" id="IPR000182">
    <property type="entry name" value="GNAT_dom"/>
</dbReference>
<dbReference type="RefSeq" id="XP_001214449.1">
    <property type="nucleotide sequence ID" value="XM_001214449.1"/>
</dbReference>
<evidence type="ECO:0000256" key="1">
    <source>
        <dbReference type="SAM" id="Phobius"/>
    </source>
</evidence>
<dbReference type="InterPro" id="IPR016181">
    <property type="entry name" value="Acyl_CoA_acyltransferase"/>
</dbReference>
<gene>
    <name evidence="3" type="ORF">ATEG_05271</name>
</gene>
<feature type="domain" description="N-acetyltransferase" evidence="2">
    <location>
        <begin position="86"/>
        <end position="145"/>
    </location>
</feature>
<evidence type="ECO:0000313" key="3">
    <source>
        <dbReference type="EMBL" id="EAU34340.1"/>
    </source>
</evidence>
<dbReference type="GeneID" id="4320656"/>
<dbReference type="VEuPathDB" id="FungiDB:ATEG_05271"/>
<dbReference type="CDD" id="cd04301">
    <property type="entry name" value="NAT_SF"/>
    <property type="match status" value="1"/>
</dbReference>
<dbReference type="Pfam" id="PF00583">
    <property type="entry name" value="Acetyltransf_1"/>
    <property type="match status" value="1"/>
</dbReference>
<accession>Q0CM13</accession>
<dbReference type="SUPFAM" id="SSF55729">
    <property type="entry name" value="Acyl-CoA N-acyltransferases (Nat)"/>
    <property type="match status" value="2"/>
</dbReference>
<keyword evidence="1" id="KW-0812">Transmembrane</keyword>
<name>Q0CM13_ASPTN</name>
<evidence type="ECO:0000259" key="2">
    <source>
        <dbReference type="Pfam" id="PF00583"/>
    </source>
</evidence>
<dbReference type="GO" id="GO:0016747">
    <property type="term" value="F:acyltransferase activity, transferring groups other than amino-acyl groups"/>
    <property type="evidence" value="ECO:0007669"/>
    <property type="project" value="InterPro"/>
</dbReference>
<dbReference type="Gene3D" id="3.40.630.30">
    <property type="match status" value="1"/>
</dbReference>
<protein>
    <recommendedName>
        <fullName evidence="2">N-acetyltransferase domain-containing protein</fullName>
    </recommendedName>
</protein>
<keyword evidence="1" id="KW-0472">Membrane</keyword>
<sequence>MAPAPAPAKPTLIPINLHNPPEHAELQAQRRLCGWDYTDAALLAWRQKQDAGLKSFFWITIPAALADTSPQAGSTDPETGAIRAGHISLDAYADPPDPELARADRSILTIQTFFVRPEYRSLGLGRAAMDLVETMAGQEPYGSPRCQYVAVTSMSKRYYYDETAGPDGTGLWALLGREVPRVCAVDWYERRGYVRWKSEKRWTDVSPEGKEVILVADFLRKPVRAASESSRQWWWLLPLSGAILGMVWWRKINMTARV</sequence>
<feature type="transmembrane region" description="Helical" evidence="1">
    <location>
        <begin position="233"/>
        <end position="249"/>
    </location>
</feature>
<dbReference type="OMA" id="VPINLHN"/>
<dbReference type="Proteomes" id="UP000007963">
    <property type="component" value="Unassembled WGS sequence"/>
</dbReference>
<dbReference type="EMBL" id="CH476600">
    <property type="protein sequence ID" value="EAU34340.1"/>
    <property type="molecule type" value="Genomic_DNA"/>
</dbReference>
<dbReference type="eggNOG" id="ENOG502SQ0K">
    <property type="taxonomic scope" value="Eukaryota"/>
</dbReference>
<reference evidence="4" key="1">
    <citation type="submission" date="2005-09" db="EMBL/GenBank/DDBJ databases">
        <title>Annotation of the Aspergillus terreus NIH2624 genome.</title>
        <authorList>
            <person name="Birren B.W."/>
            <person name="Lander E.S."/>
            <person name="Galagan J.E."/>
            <person name="Nusbaum C."/>
            <person name="Devon K."/>
            <person name="Henn M."/>
            <person name="Ma L.-J."/>
            <person name="Jaffe D.B."/>
            <person name="Butler J."/>
            <person name="Alvarez P."/>
            <person name="Gnerre S."/>
            <person name="Grabherr M."/>
            <person name="Kleber M."/>
            <person name="Mauceli E.W."/>
            <person name="Brockman W."/>
            <person name="Rounsley S."/>
            <person name="Young S.K."/>
            <person name="LaButti K."/>
            <person name="Pushparaj V."/>
            <person name="DeCaprio D."/>
            <person name="Crawford M."/>
            <person name="Koehrsen M."/>
            <person name="Engels R."/>
            <person name="Montgomery P."/>
            <person name="Pearson M."/>
            <person name="Howarth C."/>
            <person name="Larson L."/>
            <person name="Luoma S."/>
            <person name="White J."/>
            <person name="Alvarado L."/>
            <person name="Kodira C.D."/>
            <person name="Zeng Q."/>
            <person name="Oleary S."/>
            <person name="Yandava C."/>
            <person name="Denning D.W."/>
            <person name="Nierman W.C."/>
            <person name="Milne T."/>
            <person name="Madden K."/>
        </authorList>
    </citation>
    <scope>NUCLEOTIDE SEQUENCE [LARGE SCALE GENOMIC DNA]</scope>
    <source>
        <strain evidence="4">NIH 2624 / FGSC A1156</strain>
    </source>
</reference>
<dbReference type="HOGENOM" id="CLU_089360_0_0_1"/>